<comment type="caution">
    <text evidence="1">The sequence shown here is derived from an EMBL/GenBank/DDBJ whole genome shotgun (WGS) entry which is preliminary data.</text>
</comment>
<sequence length="168" mass="18034">MTAAALLSSAPVHASNFTYNYVEARVPMNPGGIGAAASLRLHPNAYAIFEAESDFDDVWQLKGGLGFNAPLSPFADITGQIKLLSVKNDNYDKSLGRSGSELNLGVSGWVLPQIQAGGTVGVINLDKDFTHVSLFARFHASSAFSFGAEWRIKDVVDHGVMLSARYPF</sequence>
<proteinExistence type="predicted"/>
<dbReference type="Proteomes" id="UP000036426">
    <property type="component" value="Unassembled WGS sequence"/>
</dbReference>
<evidence type="ECO:0000313" key="2">
    <source>
        <dbReference type="Proteomes" id="UP000036426"/>
    </source>
</evidence>
<dbReference type="AlphaFoldDB" id="A0A0J1GS06"/>
<protein>
    <recommendedName>
        <fullName evidence="3">Outer membrane protein beta-barrel domain-containing protein</fullName>
    </recommendedName>
</protein>
<dbReference type="PATRIC" id="fig|754436.4.peg.1437"/>
<evidence type="ECO:0008006" key="3">
    <source>
        <dbReference type="Google" id="ProtNLM"/>
    </source>
</evidence>
<keyword evidence="2" id="KW-1185">Reference proteome</keyword>
<dbReference type="EMBL" id="LDOV01000010">
    <property type="protein sequence ID" value="KLV02184.1"/>
    <property type="molecule type" value="Genomic_DNA"/>
</dbReference>
<reference evidence="1 2" key="1">
    <citation type="submission" date="2015-05" db="EMBL/GenBank/DDBJ databases">
        <title>Photobacterium galathea sp. nov.</title>
        <authorList>
            <person name="Machado H."/>
            <person name="Gram L."/>
        </authorList>
    </citation>
    <scope>NUCLEOTIDE SEQUENCE [LARGE SCALE GENOMIC DNA]</scope>
    <source>
        <strain evidence="1 2">DSM 25995</strain>
    </source>
</reference>
<name>A0A0J1GS06_9GAMM</name>
<organism evidence="1 2">
    <name type="scientific">Photobacterium aphoticum</name>
    <dbReference type="NCBI Taxonomy" id="754436"/>
    <lineage>
        <taxon>Bacteria</taxon>
        <taxon>Pseudomonadati</taxon>
        <taxon>Pseudomonadota</taxon>
        <taxon>Gammaproteobacteria</taxon>
        <taxon>Vibrionales</taxon>
        <taxon>Vibrionaceae</taxon>
        <taxon>Photobacterium</taxon>
    </lineage>
</organism>
<accession>A0A0J1GS06</accession>
<evidence type="ECO:0000313" key="1">
    <source>
        <dbReference type="EMBL" id="KLV02184.1"/>
    </source>
</evidence>
<gene>
    <name evidence="1" type="ORF">ABT58_06720</name>
</gene>